<comment type="caution">
    <text evidence="8">The sequence shown here is derived from an EMBL/GenBank/DDBJ whole genome shotgun (WGS) entry which is preliminary data.</text>
</comment>
<dbReference type="Pfam" id="PF01145">
    <property type="entry name" value="Band_7"/>
    <property type="match status" value="1"/>
</dbReference>
<dbReference type="Gene3D" id="3.30.479.30">
    <property type="entry name" value="Band 7 domain"/>
    <property type="match status" value="1"/>
</dbReference>
<evidence type="ECO:0000256" key="3">
    <source>
        <dbReference type="ARBA" id="ARBA00022692"/>
    </source>
</evidence>
<keyword evidence="5" id="KW-0472">Membrane</keyword>
<reference evidence="8 9" key="1">
    <citation type="submission" date="2006-02" db="EMBL/GenBank/DDBJ databases">
        <authorList>
            <person name="Waterbury J."/>
            <person name="Ferriera S."/>
            <person name="Johnson J."/>
            <person name="Kravitz S."/>
            <person name="Halpern A."/>
            <person name="Remington K."/>
            <person name="Beeson K."/>
            <person name="Tran B."/>
            <person name="Rogers Y.-H."/>
            <person name="Friedman R."/>
            <person name="Venter J.C."/>
        </authorList>
    </citation>
    <scope>NUCLEOTIDE SEQUENCE [LARGE SCALE GENOMIC DNA]</scope>
    <source>
        <strain evidence="8 9">Nb-231</strain>
    </source>
</reference>
<name>A4BLP7_9GAMM</name>
<dbReference type="InterPro" id="IPR010200">
    <property type="entry name" value="HflC"/>
</dbReference>
<protein>
    <recommendedName>
        <fullName evidence="6">Protein HflC</fullName>
    </recommendedName>
</protein>
<proteinExistence type="inferred from homology"/>
<comment type="subcellular location">
    <subcellularLocation>
        <location evidence="1">Membrane</location>
        <topology evidence="1">Single-pass membrane protein</topology>
    </subcellularLocation>
</comment>
<dbReference type="InterPro" id="IPR001107">
    <property type="entry name" value="Band_7"/>
</dbReference>
<evidence type="ECO:0000256" key="5">
    <source>
        <dbReference type="ARBA" id="ARBA00023136"/>
    </source>
</evidence>
<dbReference type="SMART" id="SM00244">
    <property type="entry name" value="PHB"/>
    <property type="match status" value="1"/>
</dbReference>
<dbReference type="GO" id="GO:0016020">
    <property type="term" value="C:membrane"/>
    <property type="evidence" value="ECO:0007669"/>
    <property type="project" value="UniProtKB-SubCell"/>
</dbReference>
<evidence type="ECO:0000313" key="8">
    <source>
        <dbReference type="EMBL" id="EAR23235.1"/>
    </source>
</evidence>
<dbReference type="OrthoDB" id="9812991at2"/>
<dbReference type="InterPro" id="IPR001972">
    <property type="entry name" value="Stomatin_HflK_fam"/>
</dbReference>
<evidence type="ECO:0000256" key="6">
    <source>
        <dbReference type="PIRNR" id="PIRNR005651"/>
    </source>
</evidence>
<dbReference type="PIRSF" id="PIRSF005651">
    <property type="entry name" value="HflC"/>
    <property type="match status" value="1"/>
</dbReference>
<dbReference type="PANTHER" id="PTHR42911">
    <property type="entry name" value="MODULATOR OF FTSH PROTEASE HFLC"/>
    <property type="match status" value="1"/>
</dbReference>
<dbReference type="MEROPS" id="I87.001"/>
<dbReference type="EMBL" id="AAOF01000001">
    <property type="protein sequence ID" value="EAR23235.1"/>
    <property type="molecule type" value="Genomic_DNA"/>
</dbReference>
<evidence type="ECO:0000256" key="4">
    <source>
        <dbReference type="ARBA" id="ARBA00022989"/>
    </source>
</evidence>
<dbReference type="AlphaFoldDB" id="A4BLP7"/>
<dbReference type="HOGENOM" id="CLU_059167_3_0_6"/>
<keyword evidence="4" id="KW-1133">Transmembrane helix</keyword>
<dbReference type="STRING" id="314278.NB231_15483"/>
<organism evidence="8 9">
    <name type="scientific">Nitrococcus mobilis Nb-231</name>
    <dbReference type="NCBI Taxonomy" id="314278"/>
    <lineage>
        <taxon>Bacteria</taxon>
        <taxon>Pseudomonadati</taxon>
        <taxon>Pseudomonadota</taxon>
        <taxon>Gammaproteobacteria</taxon>
        <taxon>Chromatiales</taxon>
        <taxon>Ectothiorhodospiraceae</taxon>
        <taxon>Nitrococcus</taxon>
    </lineage>
</organism>
<dbReference type="SUPFAM" id="SSF117892">
    <property type="entry name" value="Band 7/SPFH domain"/>
    <property type="match status" value="1"/>
</dbReference>
<accession>A4BLP7</accession>
<feature type="domain" description="Band 7" evidence="7">
    <location>
        <begin position="21"/>
        <end position="184"/>
    </location>
</feature>
<dbReference type="InterPro" id="IPR036013">
    <property type="entry name" value="Band_7/SPFH_dom_sf"/>
</dbReference>
<sequence>MQKLMSSIVFVALFALVLFYTGTYTVGQAQKAIKFRLGEIIDTNIAPGLHFQWPLVNNVKKFDARVQTLDEEPQRFMTVEKKNVIVDSFVKWRIENVGDYYTTVGGQPARTNLRLSEILRNGLRSEFGKRTINEVVSGDRAQLMKILQRETDQAAESLGVEVVDVRIKRVDLPEDVSDSVYQRMSAERERAARQYRAEGKEAAERIRAEADRRRQIILADAHRDAKKIRGEGDAKAAEIYAQTYSRHPDFYSFYRSLTAYAKAFDRKDDLFVLSPDAEFFRYFDLGEKKP</sequence>
<comment type="similarity">
    <text evidence="2 6">Belongs to the band 7/mec-2 family. HflC subfamily.</text>
</comment>
<keyword evidence="3" id="KW-0812">Transmembrane</keyword>
<dbReference type="PANTHER" id="PTHR42911:SF1">
    <property type="entry name" value="MODULATOR OF FTSH PROTEASE HFLC"/>
    <property type="match status" value="1"/>
</dbReference>
<dbReference type="NCBIfam" id="TIGR01932">
    <property type="entry name" value="hflC"/>
    <property type="match status" value="1"/>
</dbReference>
<evidence type="ECO:0000259" key="7">
    <source>
        <dbReference type="SMART" id="SM00244"/>
    </source>
</evidence>
<dbReference type="eggNOG" id="COG0330">
    <property type="taxonomic scope" value="Bacteria"/>
</dbReference>
<evidence type="ECO:0000313" key="9">
    <source>
        <dbReference type="Proteomes" id="UP000003374"/>
    </source>
</evidence>
<dbReference type="Proteomes" id="UP000003374">
    <property type="component" value="Unassembled WGS sequence"/>
</dbReference>
<gene>
    <name evidence="8" type="ORF">NB231_15483</name>
</gene>
<evidence type="ECO:0000256" key="2">
    <source>
        <dbReference type="ARBA" id="ARBA00007862"/>
    </source>
</evidence>
<comment type="function">
    <text evidence="6">HflC and HflK could regulate a protease.</text>
</comment>
<keyword evidence="9" id="KW-1185">Reference proteome</keyword>
<dbReference type="CDD" id="cd03405">
    <property type="entry name" value="SPFH_HflC"/>
    <property type="match status" value="1"/>
</dbReference>
<dbReference type="PRINTS" id="PR00721">
    <property type="entry name" value="STOMATIN"/>
</dbReference>
<evidence type="ECO:0000256" key="1">
    <source>
        <dbReference type="ARBA" id="ARBA00004167"/>
    </source>
</evidence>